<sequence>MKKILVFTIALAFFSCNSNNNSSSKEDAPGIASNLELAKYSIDKILEEADYWENQPDSLIMAPYGTKWSIQLDSLKAKMTENEIQEFNEYARKKFDEKYSQS</sequence>
<proteinExistence type="predicted"/>
<dbReference type="RefSeq" id="WP_266069375.1">
    <property type="nucleotide sequence ID" value="NZ_JAPJDA010000011.1"/>
</dbReference>
<dbReference type="EMBL" id="JAPJDA010000011">
    <property type="protein sequence ID" value="MCX2838118.1"/>
    <property type="molecule type" value="Genomic_DNA"/>
</dbReference>
<dbReference type="AlphaFoldDB" id="A0A9X3I160"/>
<accession>A0A9X3I160</accession>
<gene>
    <name evidence="2" type="ORF">OQ279_08115</name>
</gene>
<keyword evidence="1" id="KW-0732">Signal</keyword>
<organism evidence="2 3">
    <name type="scientific">Salinimicrobium profundisediminis</name>
    <dbReference type="NCBI Taxonomy" id="2994553"/>
    <lineage>
        <taxon>Bacteria</taxon>
        <taxon>Pseudomonadati</taxon>
        <taxon>Bacteroidota</taxon>
        <taxon>Flavobacteriia</taxon>
        <taxon>Flavobacteriales</taxon>
        <taxon>Flavobacteriaceae</taxon>
        <taxon>Salinimicrobium</taxon>
    </lineage>
</organism>
<evidence type="ECO:0000256" key="1">
    <source>
        <dbReference type="SAM" id="SignalP"/>
    </source>
</evidence>
<name>A0A9X3I160_9FLAO</name>
<keyword evidence="3" id="KW-1185">Reference proteome</keyword>
<evidence type="ECO:0000313" key="3">
    <source>
        <dbReference type="Proteomes" id="UP001148482"/>
    </source>
</evidence>
<protein>
    <submittedName>
        <fullName evidence="2">Uncharacterized protein</fullName>
    </submittedName>
</protein>
<comment type="caution">
    <text evidence="2">The sequence shown here is derived from an EMBL/GenBank/DDBJ whole genome shotgun (WGS) entry which is preliminary data.</text>
</comment>
<dbReference type="Proteomes" id="UP001148482">
    <property type="component" value="Unassembled WGS sequence"/>
</dbReference>
<dbReference type="PROSITE" id="PS51257">
    <property type="entry name" value="PROKAR_LIPOPROTEIN"/>
    <property type="match status" value="1"/>
</dbReference>
<reference evidence="2" key="1">
    <citation type="submission" date="2022-11" db="EMBL/GenBank/DDBJ databases">
        <title>Salinimicrobium profundisediminis sp. nov., isolated from deep-sea sediment of the Mariana Trench.</title>
        <authorList>
            <person name="Fu H."/>
        </authorList>
    </citation>
    <scope>NUCLEOTIDE SEQUENCE</scope>
    <source>
        <strain evidence="2">MT39</strain>
    </source>
</reference>
<feature type="signal peptide" evidence="1">
    <location>
        <begin position="1"/>
        <end position="18"/>
    </location>
</feature>
<evidence type="ECO:0000313" key="2">
    <source>
        <dbReference type="EMBL" id="MCX2838118.1"/>
    </source>
</evidence>
<feature type="chain" id="PRO_5040994763" evidence="1">
    <location>
        <begin position="19"/>
        <end position="102"/>
    </location>
</feature>